<organism evidence="1 2">
    <name type="scientific">Pseudomonas neuropathica</name>
    <dbReference type="NCBI Taxonomy" id="2730425"/>
    <lineage>
        <taxon>Bacteria</taxon>
        <taxon>Pseudomonadati</taxon>
        <taxon>Pseudomonadota</taxon>
        <taxon>Gammaproteobacteria</taxon>
        <taxon>Pseudomonadales</taxon>
        <taxon>Pseudomonadaceae</taxon>
        <taxon>Pseudomonas</taxon>
    </lineage>
</organism>
<proteinExistence type="predicted"/>
<name>A0ACC7MXL1_9PSED</name>
<evidence type="ECO:0000313" key="1">
    <source>
        <dbReference type="EMBL" id="MFK9082297.1"/>
    </source>
</evidence>
<dbReference type="EMBL" id="JBJHQE010000029">
    <property type="protein sequence ID" value="MFK9082297.1"/>
    <property type="molecule type" value="Genomic_DNA"/>
</dbReference>
<gene>
    <name evidence="1" type="ORF">ACJEBM_16610</name>
</gene>
<sequence length="240" mass="26642">MNRLGKICAWLLLLLPCAAMAQGLDGSGQLIVVTSNNWNAIQGIAQRYERRGSTFEKVEAPFAVVLGKHGMGWGKGLLDTRQLQGPVKQEGDGKAPAGMFKLGSAFGYDASVETRLPYLALTSTIECVDDSQSTRYNELVDGATITKDWNSAERMRRKDDLYRQGIFIEHNTPASPAAGSCIFFHIWRGPTAPTRGCTAMDPTDIARLLSWLDPRQAPLLVQLPEAQYEQLRERWHLPPR</sequence>
<evidence type="ECO:0000313" key="2">
    <source>
        <dbReference type="Proteomes" id="UP001622950"/>
    </source>
</evidence>
<accession>A0ACC7MXL1</accession>
<protein>
    <submittedName>
        <fullName evidence="1">L,D-transpeptidase</fullName>
    </submittedName>
</protein>
<dbReference type="Proteomes" id="UP001622950">
    <property type="component" value="Unassembled WGS sequence"/>
</dbReference>
<keyword evidence="2" id="KW-1185">Reference proteome</keyword>
<reference evidence="1" key="1">
    <citation type="submission" date="2024-11" db="EMBL/GenBank/DDBJ databases">
        <authorList>
            <person name="Lucas J.A."/>
        </authorList>
    </citation>
    <scope>NUCLEOTIDE SEQUENCE</scope>
    <source>
        <strain evidence="1">Z 8.8</strain>
    </source>
</reference>
<comment type="caution">
    <text evidence="1">The sequence shown here is derived from an EMBL/GenBank/DDBJ whole genome shotgun (WGS) entry which is preliminary data.</text>
</comment>